<feature type="transmembrane region" description="Helical" evidence="7">
    <location>
        <begin position="35"/>
        <end position="53"/>
    </location>
</feature>
<feature type="transmembrane region" description="Helical" evidence="7">
    <location>
        <begin position="130"/>
        <end position="150"/>
    </location>
</feature>
<name>A0A0R1KFV6_9LACO</name>
<keyword evidence="5 7" id="KW-1133">Transmembrane helix</keyword>
<dbReference type="InterPro" id="IPR049177">
    <property type="entry name" value="MgtC_SapB_SrpB_YhiD_N"/>
</dbReference>
<dbReference type="PANTHER" id="PTHR33778">
    <property type="entry name" value="PROTEIN MGTC"/>
    <property type="match status" value="1"/>
</dbReference>
<evidence type="ECO:0000256" key="2">
    <source>
        <dbReference type="ARBA" id="ARBA00009298"/>
    </source>
</evidence>
<dbReference type="PATRIC" id="fig|1423788.3.peg.2466"/>
<keyword evidence="3" id="KW-1003">Cell membrane</keyword>
<comment type="subcellular location">
    <subcellularLocation>
        <location evidence="1">Cell membrane</location>
        <topology evidence="1">Multi-pass membrane protein</topology>
    </subcellularLocation>
</comment>
<keyword evidence="6 7" id="KW-0472">Membrane</keyword>
<dbReference type="EMBL" id="AZDY01000038">
    <property type="protein sequence ID" value="KRK82389.1"/>
    <property type="molecule type" value="Genomic_DNA"/>
</dbReference>
<reference evidence="9 10" key="1">
    <citation type="journal article" date="2015" name="Genome Announc.">
        <title>Expanding the biotechnology potential of lactobacilli through comparative genomics of 213 strains and associated genera.</title>
        <authorList>
            <person name="Sun Z."/>
            <person name="Harris H.M."/>
            <person name="McCann A."/>
            <person name="Guo C."/>
            <person name="Argimon S."/>
            <person name="Zhang W."/>
            <person name="Yang X."/>
            <person name="Jeffery I.B."/>
            <person name="Cooney J.C."/>
            <person name="Kagawa T.F."/>
            <person name="Liu W."/>
            <person name="Song Y."/>
            <person name="Salvetti E."/>
            <person name="Wrobel A."/>
            <person name="Rasinkangas P."/>
            <person name="Parkhill J."/>
            <person name="Rea M.C."/>
            <person name="O'Sullivan O."/>
            <person name="Ritari J."/>
            <person name="Douillard F.P."/>
            <person name="Paul Ross R."/>
            <person name="Yang R."/>
            <person name="Briner A.E."/>
            <person name="Felis G.E."/>
            <person name="de Vos W.M."/>
            <person name="Barrangou R."/>
            <person name="Klaenhammer T.R."/>
            <person name="Caufield P.W."/>
            <person name="Cui Y."/>
            <person name="Zhang H."/>
            <person name="O'Toole P.W."/>
        </authorList>
    </citation>
    <scope>NUCLEOTIDE SEQUENCE [LARGE SCALE GENOMIC DNA]</scope>
    <source>
        <strain evidence="9 10">DSM 19674</strain>
    </source>
</reference>
<dbReference type="AlphaFoldDB" id="A0A0R1KFV6"/>
<evidence type="ECO:0000256" key="4">
    <source>
        <dbReference type="ARBA" id="ARBA00022692"/>
    </source>
</evidence>
<dbReference type="Pfam" id="PF02308">
    <property type="entry name" value="MgtC"/>
    <property type="match status" value="1"/>
</dbReference>
<evidence type="ECO:0000313" key="10">
    <source>
        <dbReference type="Proteomes" id="UP000051515"/>
    </source>
</evidence>
<proteinExistence type="inferred from homology"/>
<evidence type="ECO:0000256" key="1">
    <source>
        <dbReference type="ARBA" id="ARBA00004651"/>
    </source>
</evidence>
<dbReference type="GO" id="GO:0005886">
    <property type="term" value="C:plasma membrane"/>
    <property type="evidence" value="ECO:0007669"/>
    <property type="project" value="UniProtKB-SubCell"/>
</dbReference>
<evidence type="ECO:0000256" key="7">
    <source>
        <dbReference type="SAM" id="Phobius"/>
    </source>
</evidence>
<feature type="domain" description="MgtC/SapB/SrpB/YhiD N-terminal" evidence="8">
    <location>
        <begin position="14"/>
        <end position="150"/>
    </location>
</feature>
<sequence>MTTQLDAITVITRLLMATVFSGAIGIDRAYKHRPAGLRTHILVCLGACIIAMIQKNLGFNALMVAQQYPQYKGILRVDEARLIAQVVSGIGFLGAGTIIVENHSIRGLTTAASLWVVACIGIAIGMGNYIIAISGFLVVFGVVAFLKKIIRISPVRKLKVEYKQKVETKEFIDGYFKENKISVEDVKFRVSKLNNNNSIYTNIYSIDFGKNVDYVDIVENLSMNENIVKVETINV</sequence>
<dbReference type="Proteomes" id="UP000051515">
    <property type="component" value="Unassembled WGS sequence"/>
</dbReference>
<dbReference type="STRING" id="1423788.FC78_GL002395"/>
<accession>A0A0R1KFV6</accession>
<comment type="similarity">
    <text evidence="2">Belongs to the MgtC/SapB family.</text>
</comment>
<gene>
    <name evidence="9" type="ORF">FC78_GL002395</name>
</gene>
<organism evidence="9 10">
    <name type="scientific">Companilactobacillus bobalius DSM 19674</name>
    <dbReference type="NCBI Taxonomy" id="1423788"/>
    <lineage>
        <taxon>Bacteria</taxon>
        <taxon>Bacillati</taxon>
        <taxon>Bacillota</taxon>
        <taxon>Bacilli</taxon>
        <taxon>Lactobacillales</taxon>
        <taxon>Lactobacillaceae</taxon>
        <taxon>Companilactobacillus</taxon>
        <taxon>Companilactobacillus bobalius</taxon>
    </lineage>
</organism>
<feature type="transmembrane region" description="Helical" evidence="7">
    <location>
        <begin position="6"/>
        <end position="26"/>
    </location>
</feature>
<protein>
    <recommendedName>
        <fullName evidence="8">MgtC/SapB/SrpB/YhiD N-terminal domain-containing protein</fullName>
    </recommendedName>
</protein>
<keyword evidence="10" id="KW-1185">Reference proteome</keyword>
<evidence type="ECO:0000256" key="5">
    <source>
        <dbReference type="ARBA" id="ARBA00022989"/>
    </source>
</evidence>
<keyword evidence="4 7" id="KW-0812">Transmembrane</keyword>
<evidence type="ECO:0000313" key="9">
    <source>
        <dbReference type="EMBL" id="KRK82389.1"/>
    </source>
</evidence>
<dbReference type="PANTHER" id="PTHR33778:SF1">
    <property type="entry name" value="MAGNESIUM TRANSPORTER YHID-RELATED"/>
    <property type="match status" value="1"/>
</dbReference>
<feature type="transmembrane region" description="Helical" evidence="7">
    <location>
        <begin position="82"/>
        <end position="100"/>
    </location>
</feature>
<dbReference type="OrthoDB" id="9811198at2"/>
<comment type="caution">
    <text evidence="9">The sequence shown here is derived from an EMBL/GenBank/DDBJ whole genome shotgun (WGS) entry which is preliminary data.</text>
</comment>
<dbReference type="PRINTS" id="PR01837">
    <property type="entry name" value="MGTCSAPBPROT"/>
</dbReference>
<evidence type="ECO:0000259" key="8">
    <source>
        <dbReference type="Pfam" id="PF02308"/>
    </source>
</evidence>
<evidence type="ECO:0000256" key="6">
    <source>
        <dbReference type="ARBA" id="ARBA00023136"/>
    </source>
</evidence>
<dbReference type="InterPro" id="IPR003416">
    <property type="entry name" value="MgtC/SapB/SrpB/YhiD_fam"/>
</dbReference>
<evidence type="ECO:0000256" key="3">
    <source>
        <dbReference type="ARBA" id="ARBA00022475"/>
    </source>
</evidence>